<reference evidence="2" key="1">
    <citation type="submission" date="2014-09" db="EMBL/GenBank/DDBJ databases">
        <authorList>
            <person name="Magalhaes I.L.F."/>
            <person name="Oliveira U."/>
            <person name="Santos F.R."/>
            <person name="Vidigal T.H.D.A."/>
            <person name="Brescovit A.D."/>
            <person name="Santos A.J."/>
        </authorList>
    </citation>
    <scope>NUCLEOTIDE SEQUENCE</scope>
    <source>
        <tissue evidence="2">Shoot tissue taken approximately 20 cm above the soil surface</tissue>
    </source>
</reference>
<accession>A0A0A9EQT0</accession>
<proteinExistence type="predicted"/>
<feature type="region of interest" description="Disordered" evidence="1">
    <location>
        <begin position="1"/>
        <end position="34"/>
    </location>
</feature>
<organism evidence="2">
    <name type="scientific">Arundo donax</name>
    <name type="common">Giant reed</name>
    <name type="synonym">Donax arundinaceus</name>
    <dbReference type="NCBI Taxonomy" id="35708"/>
    <lineage>
        <taxon>Eukaryota</taxon>
        <taxon>Viridiplantae</taxon>
        <taxon>Streptophyta</taxon>
        <taxon>Embryophyta</taxon>
        <taxon>Tracheophyta</taxon>
        <taxon>Spermatophyta</taxon>
        <taxon>Magnoliopsida</taxon>
        <taxon>Liliopsida</taxon>
        <taxon>Poales</taxon>
        <taxon>Poaceae</taxon>
        <taxon>PACMAD clade</taxon>
        <taxon>Arundinoideae</taxon>
        <taxon>Arundineae</taxon>
        <taxon>Arundo</taxon>
    </lineage>
</organism>
<dbReference type="AlphaFoldDB" id="A0A0A9EQT0"/>
<evidence type="ECO:0000313" key="2">
    <source>
        <dbReference type="EMBL" id="JAD98392.1"/>
    </source>
</evidence>
<sequence>MEVSGTDSAAPISPRLGSSSSLPGRAPPNAVSLI</sequence>
<protein>
    <submittedName>
        <fullName evidence="2">Uncharacterized protein</fullName>
    </submittedName>
</protein>
<evidence type="ECO:0000256" key="1">
    <source>
        <dbReference type="SAM" id="MobiDB-lite"/>
    </source>
</evidence>
<feature type="compositionally biased region" description="Low complexity" evidence="1">
    <location>
        <begin position="10"/>
        <end position="28"/>
    </location>
</feature>
<dbReference type="EMBL" id="GBRH01199503">
    <property type="protein sequence ID" value="JAD98392.1"/>
    <property type="molecule type" value="Transcribed_RNA"/>
</dbReference>
<reference evidence="2" key="2">
    <citation type="journal article" date="2015" name="Data Brief">
        <title>Shoot transcriptome of the giant reed, Arundo donax.</title>
        <authorList>
            <person name="Barrero R.A."/>
            <person name="Guerrero F.D."/>
            <person name="Moolhuijzen P."/>
            <person name="Goolsby J.A."/>
            <person name="Tidwell J."/>
            <person name="Bellgard S.E."/>
            <person name="Bellgard M.I."/>
        </authorList>
    </citation>
    <scope>NUCLEOTIDE SEQUENCE</scope>
    <source>
        <tissue evidence="2">Shoot tissue taken approximately 20 cm above the soil surface</tissue>
    </source>
</reference>
<name>A0A0A9EQT0_ARUDO</name>